<dbReference type="eggNOG" id="COG0457">
    <property type="taxonomic scope" value="Bacteria"/>
</dbReference>
<evidence type="ECO:0000313" key="2">
    <source>
        <dbReference type="Proteomes" id="UP000002029"/>
    </source>
</evidence>
<dbReference type="EMBL" id="CP001814">
    <property type="protein sequence ID" value="ACZ88465.1"/>
    <property type="molecule type" value="Genomic_DNA"/>
</dbReference>
<accession>D2ARC4</accession>
<gene>
    <name evidence="1" type="ordered locus">Sros_5717</name>
</gene>
<dbReference type="SUPFAM" id="SSF48452">
    <property type="entry name" value="TPR-like"/>
    <property type="match status" value="1"/>
</dbReference>
<dbReference type="Proteomes" id="UP000002029">
    <property type="component" value="Chromosome"/>
</dbReference>
<dbReference type="KEGG" id="sro:Sros_5717"/>
<evidence type="ECO:0000313" key="1">
    <source>
        <dbReference type="EMBL" id="ACZ88465.1"/>
    </source>
</evidence>
<dbReference type="InterPro" id="IPR011990">
    <property type="entry name" value="TPR-like_helical_dom_sf"/>
</dbReference>
<name>D2ARC4_STRRD</name>
<dbReference type="Gene3D" id="1.25.40.10">
    <property type="entry name" value="Tetratricopeptide repeat domain"/>
    <property type="match status" value="1"/>
</dbReference>
<keyword evidence="2" id="KW-1185">Reference proteome</keyword>
<protein>
    <recommendedName>
        <fullName evidence="3">MalT-like TPR region domain-containing protein</fullName>
    </recommendedName>
</protein>
<dbReference type="HOGENOM" id="CLU_703822_0_0_11"/>
<proteinExistence type="predicted"/>
<organism evidence="1 2">
    <name type="scientific">Streptosporangium roseum (strain ATCC 12428 / DSM 43021 / JCM 3005 / KCTC 9067 / NCIMB 10171 / NRRL 2505 / NI 9100)</name>
    <dbReference type="NCBI Taxonomy" id="479432"/>
    <lineage>
        <taxon>Bacteria</taxon>
        <taxon>Bacillati</taxon>
        <taxon>Actinomycetota</taxon>
        <taxon>Actinomycetes</taxon>
        <taxon>Streptosporangiales</taxon>
        <taxon>Streptosporangiaceae</taxon>
        <taxon>Streptosporangium</taxon>
    </lineage>
</organism>
<dbReference type="STRING" id="479432.Sros_5717"/>
<dbReference type="AlphaFoldDB" id="D2ARC4"/>
<evidence type="ECO:0008006" key="3">
    <source>
        <dbReference type="Google" id="ProtNLM"/>
    </source>
</evidence>
<dbReference type="RefSeq" id="WP_012892202.1">
    <property type="nucleotide sequence ID" value="NC_013595.1"/>
</dbReference>
<reference evidence="1 2" key="1">
    <citation type="journal article" date="2010" name="Stand. Genomic Sci.">
        <title>Complete genome sequence of Streptosporangium roseum type strain (NI 9100).</title>
        <authorList>
            <person name="Nolan M."/>
            <person name="Sikorski J."/>
            <person name="Jando M."/>
            <person name="Lucas S."/>
            <person name="Lapidus A."/>
            <person name="Glavina Del Rio T."/>
            <person name="Chen F."/>
            <person name="Tice H."/>
            <person name="Pitluck S."/>
            <person name="Cheng J.F."/>
            <person name="Chertkov O."/>
            <person name="Sims D."/>
            <person name="Meincke L."/>
            <person name="Brettin T."/>
            <person name="Han C."/>
            <person name="Detter J.C."/>
            <person name="Bruce D."/>
            <person name="Goodwin L."/>
            <person name="Land M."/>
            <person name="Hauser L."/>
            <person name="Chang Y.J."/>
            <person name="Jeffries C.D."/>
            <person name="Ivanova N."/>
            <person name="Mavromatis K."/>
            <person name="Mikhailova N."/>
            <person name="Chen A."/>
            <person name="Palaniappan K."/>
            <person name="Chain P."/>
            <person name="Rohde M."/>
            <person name="Goker M."/>
            <person name="Bristow J."/>
            <person name="Eisen J.A."/>
            <person name="Markowitz V."/>
            <person name="Hugenholtz P."/>
            <person name="Kyrpides N.C."/>
            <person name="Klenk H.P."/>
        </authorList>
    </citation>
    <scope>NUCLEOTIDE SEQUENCE [LARGE SCALE GENOMIC DNA]</scope>
    <source>
        <strain evidence="2">ATCC 12428 / DSM 43021 / JCM 3005 / NI 9100</strain>
    </source>
</reference>
<sequence>MAPEPLSGVTRTALRIRLEWNSSLGDRAYHLGHHVRAAELYGRCADLAEMLGDVRAQAFALVGQAGSLLLVGRTTEAMVAVARALPGGPAEGPPEVVLDALGIWYDAARAIPAELPVIEGTHRMAEEFIRGNGLQDRRYVLLLQRANLHYDRGYVDEALALAREAWTLRRLSGRDAAYGTAHHLYQLVFYSGRAGDPASARKALADLERLRDADADGPLQRQEALLEARTEVAWGEGRHDEAVGFQTELLRLTPGRSGAPDRAGGTSVNLVWAQVVACRLWDARAGLIALSHLRHASPWEALAYRELLGEYHLSAARWILGLPPMGFDYQVPGPPVPPDPAWPRSAAEEARRARALYLLADRIGSRLDAKLRGRHSRDRLARRFKLLDELPL</sequence>